<evidence type="ECO:0000259" key="1">
    <source>
        <dbReference type="Pfam" id="PF21751"/>
    </source>
</evidence>
<name>A0A7S7NMC8_PALFE</name>
<keyword evidence="3" id="KW-1185">Reference proteome</keyword>
<proteinExistence type="predicted"/>
<sequence length="374" mass="40060">MPESAYPMARAAALRIHERFQRLFATSKLAEPQRSSCVDLATLEAAIDVAFWASLRREEGYAPHVSLAFLRPDSTPSPLTLAPPLVLTPQSLTRVAPAVDRPGIHVGVWHENGVLTAWGATHHLPPLTAILDVVAPGLMVIKYTRGEDAGKFVNIAVIEGDQLKMIDPSGTSLPECPSRLTPLLGIEMQFRSQDAPGVLLQFAVSMRAHQRGGALLLVPAASESWQESILSPPGYVVSPAYSAVPAGESAGPGAAPIEELRRKIESVAGLTAVDGATILNDRFEVLAFGAKIIRRRGAPPVAQVTLSEPIEGSLASVIEPSQLGGTRHLSAAQFIQDQQDAVAMVASQDGRFTVFWWSECDGMVHARRVESVLL</sequence>
<dbReference type="Pfam" id="PF21751">
    <property type="entry name" value="DACNV"/>
    <property type="match status" value="1"/>
</dbReference>
<organism evidence="2 3">
    <name type="scientific">Paludibaculum fermentans</name>
    <dbReference type="NCBI Taxonomy" id="1473598"/>
    <lineage>
        <taxon>Bacteria</taxon>
        <taxon>Pseudomonadati</taxon>
        <taxon>Acidobacteriota</taxon>
        <taxon>Terriglobia</taxon>
        <taxon>Bryobacterales</taxon>
        <taxon>Bryobacteraceae</taxon>
        <taxon>Paludibaculum</taxon>
    </lineage>
</organism>
<gene>
    <name evidence="2" type="ORF">IRI77_26025</name>
</gene>
<dbReference type="AlphaFoldDB" id="A0A7S7NMC8"/>
<dbReference type="InterPro" id="IPR048551">
    <property type="entry name" value="DACNV"/>
</dbReference>
<accession>A0A7S7NMC8</accession>
<dbReference type="Proteomes" id="UP000593892">
    <property type="component" value="Chromosome"/>
</dbReference>
<dbReference type="EMBL" id="CP063849">
    <property type="protein sequence ID" value="QOY86248.1"/>
    <property type="molecule type" value="Genomic_DNA"/>
</dbReference>
<dbReference type="KEGG" id="pfer:IRI77_26025"/>
<evidence type="ECO:0000313" key="2">
    <source>
        <dbReference type="EMBL" id="QOY86248.1"/>
    </source>
</evidence>
<protein>
    <recommendedName>
        <fullName evidence="1">Probable sensor domain-containing protein</fullName>
    </recommendedName>
</protein>
<reference evidence="2 3" key="1">
    <citation type="submission" date="2020-10" db="EMBL/GenBank/DDBJ databases">
        <title>Complete genome sequence of Paludibaculum fermentans P105T, a facultatively anaerobic acidobacterium capable of dissimilatory Fe(III) reduction.</title>
        <authorList>
            <person name="Dedysh S.N."/>
            <person name="Beletsky A.V."/>
            <person name="Kulichevskaya I.S."/>
            <person name="Mardanov A.V."/>
            <person name="Ravin N.V."/>
        </authorList>
    </citation>
    <scope>NUCLEOTIDE SEQUENCE [LARGE SCALE GENOMIC DNA]</scope>
    <source>
        <strain evidence="2 3">P105</strain>
    </source>
</reference>
<feature type="domain" description="Probable sensor" evidence="1">
    <location>
        <begin position="38"/>
        <end position="122"/>
    </location>
</feature>
<evidence type="ECO:0000313" key="3">
    <source>
        <dbReference type="Proteomes" id="UP000593892"/>
    </source>
</evidence>